<dbReference type="InterPro" id="IPR052943">
    <property type="entry name" value="TMTC_O-mannosyl-trnsfr"/>
</dbReference>
<feature type="repeat" description="TPR" evidence="1">
    <location>
        <begin position="47"/>
        <end position="80"/>
    </location>
</feature>
<dbReference type="InterPro" id="IPR011990">
    <property type="entry name" value="TPR-like_helical_dom_sf"/>
</dbReference>
<evidence type="ECO:0000313" key="2">
    <source>
        <dbReference type="EMBL" id="MCK9686976.1"/>
    </source>
</evidence>
<evidence type="ECO:0000313" key="3">
    <source>
        <dbReference type="Proteomes" id="UP001139353"/>
    </source>
</evidence>
<keyword evidence="3" id="KW-1185">Reference proteome</keyword>
<dbReference type="RefSeq" id="WP_275683012.1">
    <property type="nucleotide sequence ID" value="NZ_JAJLJH010000003.1"/>
</dbReference>
<dbReference type="EMBL" id="JAJLJH010000003">
    <property type="protein sequence ID" value="MCK9686976.1"/>
    <property type="molecule type" value="Genomic_DNA"/>
</dbReference>
<feature type="repeat" description="TPR" evidence="1">
    <location>
        <begin position="81"/>
        <end position="114"/>
    </location>
</feature>
<dbReference type="Pfam" id="PF13432">
    <property type="entry name" value="TPR_16"/>
    <property type="match status" value="2"/>
</dbReference>
<dbReference type="SUPFAM" id="SSF53756">
    <property type="entry name" value="UDP-Glycosyltransferase/glycogen phosphorylase"/>
    <property type="match status" value="1"/>
</dbReference>
<dbReference type="AlphaFoldDB" id="A0A9X1YR83"/>
<reference evidence="2" key="1">
    <citation type="submission" date="2021-11" db="EMBL/GenBank/DDBJ databases">
        <title>BS-T2-15 a new species belonging to the Comamonadaceae family isolated from the soil of a French oak forest.</title>
        <authorList>
            <person name="Mieszkin S."/>
            <person name="Alain K."/>
        </authorList>
    </citation>
    <scope>NUCLEOTIDE SEQUENCE</scope>
    <source>
        <strain evidence="2">BS-T2-15</strain>
    </source>
</reference>
<evidence type="ECO:0000256" key="1">
    <source>
        <dbReference type="PROSITE-ProRule" id="PRU00339"/>
    </source>
</evidence>
<sequence>MDTGTPAMNSPAGPAALRQAHALFLQHRDTDAMPHARAAVQALPQRADAWTLLGIVQQRLGQSRAAEAAYREAIRVKPDYADAWTNLGNLLRDQDDLPGTLRAFQQAMRCAPASPEPAYNLGIALEHFGRWDGALAAFQAAIECDPQHADAHWNAALALLRAGRFEEGFREYEWRFRRGEPGPRGCPQPVWDGRPLAGRTILVWAEQGYGDALQFLRFVPEVARRGGRVVLEVMEGLQGLASRLPGVAAVVVRGLEAPAFDTHVALMSLPHVLGLAPSHADTPYLHAHDALARQWRERLAASGHRPGLELAVGLVWAGNPALRNSRERSPGFDAVRGLLDVQGTRFFSLQKGAGCNELAAHQLPATFVDLDREIGSFDDTAAVIASLDVVVTCDTAVAHLAGALGKPVIAMLPHTRDWRYGLHPHASGWYPSTQLFRQDTRGDWTSVLARVTRALQEAVASLPSQALVAAHA</sequence>
<dbReference type="Gene3D" id="1.25.40.10">
    <property type="entry name" value="Tetratricopeptide repeat domain"/>
    <property type="match status" value="2"/>
</dbReference>
<dbReference type="PANTHER" id="PTHR44809:SF1">
    <property type="entry name" value="PROTEIN O-MANNOSYL-TRANSFERASE TMTC1"/>
    <property type="match status" value="1"/>
</dbReference>
<feature type="repeat" description="TPR" evidence="1">
    <location>
        <begin position="115"/>
        <end position="148"/>
    </location>
</feature>
<accession>A0A9X1YR83</accession>
<proteinExistence type="predicted"/>
<dbReference type="Gene3D" id="3.40.50.2000">
    <property type="entry name" value="Glycogen Phosphorylase B"/>
    <property type="match status" value="1"/>
</dbReference>
<dbReference type="Proteomes" id="UP001139353">
    <property type="component" value="Unassembled WGS sequence"/>
</dbReference>
<gene>
    <name evidence="2" type="ORF">LPC04_14790</name>
</gene>
<dbReference type="SMART" id="SM00028">
    <property type="entry name" value="TPR"/>
    <property type="match status" value="4"/>
</dbReference>
<comment type="caution">
    <text evidence="2">The sequence shown here is derived from an EMBL/GenBank/DDBJ whole genome shotgun (WGS) entry which is preliminary data.</text>
</comment>
<dbReference type="GO" id="GO:0016757">
    <property type="term" value="F:glycosyltransferase activity"/>
    <property type="evidence" value="ECO:0007669"/>
    <property type="project" value="InterPro"/>
</dbReference>
<dbReference type="Pfam" id="PF01075">
    <property type="entry name" value="Glyco_transf_9"/>
    <property type="match status" value="1"/>
</dbReference>
<dbReference type="PANTHER" id="PTHR44809">
    <property type="match status" value="1"/>
</dbReference>
<dbReference type="PROSITE" id="PS50005">
    <property type="entry name" value="TPR"/>
    <property type="match status" value="3"/>
</dbReference>
<name>A0A9X1YR83_9BURK</name>
<protein>
    <submittedName>
        <fullName evidence="2">Tetratricopeptide repeat-containing glycosyltransferase family protein</fullName>
    </submittedName>
</protein>
<keyword evidence="1" id="KW-0802">TPR repeat</keyword>
<dbReference type="InterPro" id="IPR002201">
    <property type="entry name" value="Glyco_trans_9"/>
</dbReference>
<dbReference type="SUPFAM" id="SSF48452">
    <property type="entry name" value="TPR-like"/>
    <property type="match status" value="1"/>
</dbReference>
<dbReference type="InterPro" id="IPR019734">
    <property type="entry name" value="TPR_rpt"/>
</dbReference>
<organism evidence="2 3">
    <name type="scientific">Scleromatobacter humisilvae</name>
    <dbReference type="NCBI Taxonomy" id="2897159"/>
    <lineage>
        <taxon>Bacteria</taxon>
        <taxon>Pseudomonadati</taxon>
        <taxon>Pseudomonadota</taxon>
        <taxon>Betaproteobacteria</taxon>
        <taxon>Burkholderiales</taxon>
        <taxon>Sphaerotilaceae</taxon>
        <taxon>Scleromatobacter</taxon>
    </lineage>
</organism>